<dbReference type="AlphaFoldDB" id="A0A645DP24"/>
<dbReference type="SUPFAM" id="SSF53323">
    <property type="entry name" value="Pyruvate-ferredoxin oxidoreductase, PFOR, domain III"/>
    <property type="match status" value="1"/>
</dbReference>
<dbReference type="PANTHER" id="PTHR43854">
    <property type="entry name" value="INDOLEPYRUVATE OXIDOREDUCTASE SUBUNIT IORB"/>
    <property type="match status" value="1"/>
</dbReference>
<dbReference type="InterPro" id="IPR019752">
    <property type="entry name" value="Pyrv/ketoisovalerate_OxRed_cat"/>
</dbReference>
<proteinExistence type="predicted"/>
<evidence type="ECO:0000256" key="3">
    <source>
        <dbReference type="ARBA" id="ARBA00012812"/>
    </source>
</evidence>
<evidence type="ECO:0000256" key="2">
    <source>
        <dbReference type="ARBA" id="ARBA00011238"/>
    </source>
</evidence>
<name>A0A645DP24_9ZZZZ</name>
<organism evidence="9">
    <name type="scientific">bioreactor metagenome</name>
    <dbReference type="NCBI Taxonomy" id="1076179"/>
    <lineage>
        <taxon>unclassified sequences</taxon>
        <taxon>metagenomes</taxon>
        <taxon>ecological metagenomes</taxon>
    </lineage>
</organism>
<dbReference type="GO" id="GO:0043805">
    <property type="term" value="F:indolepyruvate ferredoxin oxidoreductase activity"/>
    <property type="evidence" value="ECO:0007669"/>
    <property type="project" value="UniProtKB-EC"/>
</dbReference>
<reference evidence="9" key="1">
    <citation type="submission" date="2019-08" db="EMBL/GenBank/DDBJ databases">
        <authorList>
            <person name="Kucharzyk K."/>
            <person name="Murdoch R.W."/>
            <person name="Higgins S."/>
            <person name="Loffler F."/>
        </authorList>
    </citation>
    <scope>NUCLEOTIDE SEQUENCE</scope>
</reference>
<dbReference type="InterPro" id="IPR052198">
    <property type="entry name" value="IorB_Oxidoreductase"/>
</dbReference>
<evidence type="ECO:0000313" key="9">
    <source>
        <dbReference type="EMBL" id="MPM90523.1"/>
    </source>
</evidence>
<evidence type="ECO:0000256" key="7">
    <source>
        <dbReference type="ARBA" id="ARBA00048332"/>
    </source>
</evidence>
<comment type="caution">
    <text evidence="9">The sequence shown here is derived from an EMBL/GenBank/DDBJ whole genome shotgun (WGS) entry which is preliminary data.</text>
</comment>
<evidence type="ECO:0000256" key="6">
    <source>
        <dbReference type="ARBA" id="ARBA00033011"/>
    </source>
</evidence>
<sequence>MRYTIQIVGVGGQGVLLASMVLGSAAMNAGYKVAMSEVHGMAQRGGSVLCTLRFGDGVISPLESSGGADLLMGFEPVETCRNIFLANEDTKILMNLDPVYPSMVAAGFEEYPNIDEMVAAVKERTKNLVTIDATSIAIDAGKAVAANAVMIGAVAAAKGFPLSKDLLKEMLAKNVPPKFTDLNMKAFDMGYDYMSKQKN</sequence>
<accession>A0A645DP24</accession>
<comment type="catalytic activity">
    <reaction evidence="7">
        <text>indole-3-pyruvate + 2 oxidized [2Fe-2S]-[ferredoxin] + CoA = (indol-3-yl)acetyl-CoA + 2 reduced [2Fe-2S]-[ferredoxin] + CO2 + H(+)</text>
        <dbReference type="Rhea" id="RHEA:12645"/>
        <dbReference type="Rhea" id="RHEA-COMP:10000"/>
        <dbReference type="Rhea" id="RHEA-COMP:10001"/>
        <dbReference type="ChEBI" id="CHEBI:15378"/>
        <dbReference type="ChEBI" id="CHEBI:16526"/>
        <dbReference type="ChEBI" id="CHEBI:17640"/>
        <dbReference type="ChEBI" id="CHEBI:33737"/>
        <dbReference type="ChEBI" id="CHEBI:33738"/>
        <dbReference type="ChEBI" id="CHEBI:57271"/>
        <dbReference type="ChEBI" id="CHEBI:57287"/>
        <dbReference type="EC" id="1.2.7.8"/>
    </reaction>
</comment>
<comment type="subunit">
    <text evidence="2">Heterodimer of the IorA and IorB subunits.</text>
</comment>
<evidence type="ECO:0000256" key="5">
    <source>
        <dbReference type="ARBA" id="ARBA00023002"/>
    </source>
</evidence>
<protein>
    <recommendedName>
        <fullName evidence="4">Indolepyruvate oxidoreductase subunit IorB</fullName>
        <ecNumber evidence="3">1.2.7.8</ecNumber>
    </recommendedName>
    <alternativeName>
        <fullName evidence="6">Indolepyruvate ferredoxin oxidoreductase subunit beta</fullName>
    </alternativeName>
</protein>
<dbReference type="Gene3D" id="3.40.920.10">
    <property type="entry name" value="Pyruvate-ferredoxin oxidoreductase, PFOR, domain III"/>
    <property type="match status" value="1"/>
</dbReference>
<dbReference type="EC" id="1.2.7.8" evidence="3"/>
<dbReference type="EMBL" id="VSSQ01037755">
    <property type="protein sequence ID" value="MPM90523.1"/>
    <property type="molecule type" value="Genomic_DNA"/>
</dbReference>
<keyword evidence="5" id="KW-0560">Oxidoreductase</keyword>
<gene>
    <name evidence="9" type="ORF">SDC9_137644</name>
</gene>
<evidence type="ECO:0000256" key="4">
    <source>
        <dbReference type="ARBA" id="ARBA00017709"/>
    </source>
</evidence>
<dbReference type="InterPro" id="IPR002869">
    <property type="entry name" value="Pyrv_flavodox_OxRed_cen"/>
</dbReference>
<dbReference type="Pfam" id="PF01558">
    <property type="entry name" value="POR"/>
    <property type="match status" value="1"/>
</dbReference>
<evidence type="ECO:0000259" key="8">
    <source>
        <dbReference type="Pfam" id="PF01558"/>
    </source>
</evidence>
<dbReference type="PANTHER" id="PTHR43854:SF1">
    <property type="entry name" value="INDOLEPYRUVATE OXIDOREDUCTASE SUBUNIT IORB"/>
    <property type="match status" value="1"/>
</dbReference>
<feature type="domain" description="Pyruvate/ketoisovalerate oxidoreductase catalytic" evidence="8">
    <location>
        <begin position="11"/>
        <end position="192"/>
    </location>
</feature>
<dbReference type="NCBIfam" id="TIGR03334">
    <property type="entry name" value="IOR_beta"/>
    <property type="match status" value="1"/>
</dbReference>
<dbReference type="InterPro" id="IPR017719">
    <property type="entry name" value="Indolepyruvate_Fd_OxRdtase_bsu"/>
</dbReference>
<evidence type="ECO:0000256" key="1">
    <source>
        <dbReference type="ARBA" id="ARBA00002995"/>
    </source>
</evidence>
<comment type="function">
    <text evidence="1">Catalyzes the ferredoxin-dependent oxidative decarboxylation of arylpyruvates.</text>
</comment>